<dbReference type="GO" id="GO:0016853">
    <property type="term" value="F:isomerase activity"/>
    <property type="evidence" value="ECO:0007669"/>
    <property type="project" value="UniProtKB-KW"/>
</dbReference>
<evidence type="ECO:0000313" key="2">
    <source>
        <dbReference type="EMBL" id="EGD46711.1"/>
    </source>
</evidence>
<dbReference type="SUPFAM" id="SSF51658">
    <property type="entry name" value="Xylose isomerase-like"/>
    <property type="match status" value="1"/>
</dbReference>
<dbReference type="Proteomes" id="UP000003860">
    <property type="component" value="Unassembled WGS sequence"/>
</dbReference>
<reference evidence="2" key="1">
    <citation type="submission" date="2009-07" db="EMBL/GenBank/DDBJ databases">
        <authorList>
            <consortium name="US DOE Joint Genome Institute (JGI-PGF)"/>
            <person name="Lucas S."/>
            <person name="Copeland A."/>
            <person name="Lapidus A."/>
            <person name="Glavina del Rio T."/>
            <person name="Tice H."/>
            <person name="Bruce D."/>
            <person name="Goodwin L."/>
            <person name="Pitluck S."/>
            <person name="Larimer F."/>
            <person name="Land M.L."/>
            <person name="Mouttaki H."/>
            <person name="He Z."/>
            <person name="Zhou J."/>
            <person name="Hemme C.L."/>
        </authorList>
    </citation>
    <scope>NUCLEOTIDE SEQUENCE [LARGE SCALE GENOMIC DNA]</scope>
    <source>
        <strain evidence="2">DSM 2782</strain>
    </source>
</reference>
<dbReference type="RefSeq" id="WP_004621128.1">
    <property type="nucleotide sequence ID" value="NZ_ACXX02000012.1"/>
</dbReference>
<dbReference type="eggNOG" id="COG1082">
    <property type="taxonomic scope" value="Bacteria"/>
</dbReference>
<dbReference type="AlphaFoldDB" id="F1TG92"/>
<dbReference type="PANTHER" id="PTHR12110">
    <property type="entry name" value="HYDROXYPYRUVATE ISOMERASE"/>
    <property type="match status" value="1"/>
</dbReference>
<evidence type="ECO:0000259" key="1">
    <source>
        <dbReference type="Pfam" id="PF01261"/>
    </source>
</evidence>
<gene>
    <name evidence="2" type="ORF">Cpap_1095</name>
</gene>
<sequence>MKISFSTLGCPGWSWEDMLSTAKDIGFDGIEIRGIGNELYVPKVKHFSNDNIELTKKKLTKIGLEIPCLTSACFLFDKANIDKHIKEGIEYIELAQKLGVPYVRVLGDAQPQSSEIDIDFVAENLKKLATEAKGKGVKLLIETNGVFADSKVMKALLDTVNSDSVGVLWDVHHPVRFFNESLEYTYSNLKEYICFVHIKDSTVVDGTIKYKMTGYGDIPVKAAVELLKENDYKGYVSLEWVKRWCLDLEEPGIVFAHFAGYMKSII</sequence>
<keyword evidence="2" id="KW-0413">Isomerase</keyword>
<protein>
    <submittedName>
        <fullName evidence="2">Xylose isomerase domain-containing protein TIM barrel</fullName>
    </submittedName>
</protein>
<comment type="caution">
    <text evidence="2">The sequence shown here is derived from an EMBL/GenBank/DDBJ whole genome shotgun (WGS) entry which is preliminary data.</text>
</comment>
<proteinExistence type="predicted"/>
<reference evidence="2" key="2">
    <citation type="submission" date="2011-01" db="EMBL/GenBank/DDBJ databases">
        <title>The Non-contiguous Finished genome of Clostridium papyrosolvens.</title>
        <authorList>
            <person name="Lucas S."/>
            <person name="Copeland A."/>
            <person name="Lapidus A."/>
            <person name="Cheng J.-F."/>
            <person name="Goodwin L."/>
            <person name="Pitluck S."/>
            <person name="Misra M."/>
            <person name="Chertkov O."/>
            <person name="Detter J.C."/>
            <person name="Han C."/>
            <person name="Tapia R."/>
            <person name="Land M."/>
            <person name="Hauser L."/>
            <person name="Kyrpides N."/>
            <person name="Ivanova N."/>
            <person name="Pagani I."/>
            <person name="Mouttaki H."/>
            <person name="He Z."/>
            <person name="Zhou J."/>
            <person name="Hemme C.L."/>
            <person name="Woyke T."/>
        </authorList>
    </citation>
    <scope>NUCLEOTIDE SEQUENCE [LARGE SCALE GENOMIC DNA]</scope>
    <source>
        <strain evidence="2">DSM 2782</strain>
    </source>
</reference>
<feature type="domain" description="Xylose isomerase-like TIM barrel" evidence="1">
    <location>
        <begin position="21"/>
        <end position="243"/>
    </location>
</feature>
<dbReference type="OrthoDB" id="3185623at2"/>
<dbReference type="Gene3D" id="3.20.20.150">
    <property type="entry name" value="Divalent-metal-dependent TIM barrel enzymes"/>
    <property type="match status" value="1"/>
</dbReference>
<dbReference type="InterPro" id="IPR013022">
    <property type="entry name" value="Xyl_isomerase-like_TIM-brl"/>
</dbReference>
<dbReference type="EMBL" id="ACXX02000012">
    <property type="protein sequence ID" value="EGD46711.1"/>
    <property type="molecule type" value="Genomic_DNA"/>
</dbReference>
<name>F1TG92_9FIRM</name>
<dbReference type="Pfam" id="PF01261">
    <property type="entry name" value="AP_endonuc_2"/>
    <property type="match status" value="1"/>
</dbReference>
<organism evidence="2 3">
    <name type="scientific">Ruminiclostridium papyrosolvens DSM 2782</name>
    <dbReference type="NCBI Taxonomy" id="588581"/>
    <lineage>
        <taxon>Bacteria</taxon>
        <taxon>Bacillati</taxon>
        <taxon>Bacillota</taxon>
        <taxon>Clostridia</taxon>
        <taxon>Eubacteriales</taxon>
        <taxon>Oscillospiraceae</taxon>
        <taxon>Ruminiclostridium</taxon>
    </lineage>
</organism>
<accession>F1TG92</accession>
<evidence type="ECO:0000313" key="3">
    <source>
        <dbReference type="Proteomes" id="UP000003860"/>
    </source>
</evidence>
<dbReference type="InterPro" id="IPR036237">
    <property type="entry name" value="Xyl_isomerase-like_sf"/>
</dbReference>
<dbReference type="STRING" id="588581.Cpap_1095"/>
<dbReference type="InterPro" id="IPR050312">
    <property type="entry name" value="IolE/XylAMocC-like"/>
</dbReference>
<keyword evidence="3" id="KW-1185">Reference proteome</keyword>